<evidence type="ECO:0000256" key="1">
    <source>
        <dbReference type="ARBA" id="ARBA00004651"/>
    </source>
</evidence>
<comment type="caution">
    <text evidence="13">The sequence shown here is derived from an EMBL/GenBank/DDBJ whole genome shotgun (WGS) entry which is preliminary data.</text>
</comment>
<dbReference type="PANTHER" id="PTHR43294:SF21">
    <property type="entry name" value="CATION TRANSPORTING ATPASE"/>
    <property type="match status" value="1"/>
</dbReference>
<dbReference type="InterPro" id="IPR023214">
    <property type="entry name" value="HAD_sf"/>
</dbReference>
<name>A0A8J3YDI5_9ACTN</name>
<evidence type="ECO:0000259" key="12">
    <source>
        <dbReference type="SMART" id="SM00831"/>
    </source>
</evidence>
<proteinExistence type="inferred from homology"/>
<dbReference type="InterPro" id="IPR059000">
    <property type="entry name" value="ATPase_P-type_domA"/>
</dbReference>
<evidence type="ECO:0000256" key="3">
    <source>
        <dbReference type="ARBA" id="ARBA00022475"/>
    </source>
</evidence>
<dbReference type="InterPro" id="IPR018303">
    <property type="entry name" value="ATPase_P-typ_P_site"/>
</dbReference>
<dbReference type="InterPro" id="IPR023298">
    <property type="entry name" value="ATPase_P-typ_TM_dom_sf"/>
</dbReference>
<dbReference type="Pfam" id="PF00690">
    <property type="entry name" value="Cation_ATPase_N"/>
    <property type="match status" value="1"/>
</dbReference>
<dbReference type="Proteomes" id="UP000652013">
    <property type="component" value="Unassembled WGS sequence"/>
</dbReference>
<dbReference type="GO" id="GO:0016887">
    <property type="term" value="F:ATP hydrolysis activity"/>
    <property type="evidence" value="ECO:0007669"/>
    <property type="project" value="InterPro"/>
</dbReference>
<comment type="similarity">
    <text evidence="2">Belongs to the cation transport ATPase (P-type) (TC 3.A.3) family. Type IIA subfamily.</text>
</comment>
<feature type="transmembrane region" description="Helical" evidence="11">
    <location>
        <begin position="221"/>
        <end position="242"/>
    </location>
</feature>
<dbReference type="SUPFAM" id="SSF81653">
    <property type="entry name" value="Calcium ATPase, transduction domain A"/>
    <property type="match status" value="1"/>
</dbReference>
<feature type="domain" description="Cation-transporting P-type ATPase N-terminal" evidence="12">
    <location>
        <begin position="3"/>
        <end position="66"/>
    </location>
</feature>
<feature type="transmembrane region" description="Helical" evidence="11">
    <location>
        <begin position="46"/>
        <end position="63"/>
    </location>
</feature>
<protein>
    <submittedName>
        <fullName evidence="13">Magnesium-transporting ATPase</fullName>
    </submittedName>
</protein>
<dbReference type="InterPro" id="IPR008250">
    <property type="entry name" value="ATPase_P-typ_transduc_dom_A_sf"/>
</dbReference>
<dbReference type="InterPro" id="IPR044492">
    <property type="entry name" value="P_typ_ATPase_HD_dom"/>
</dbReference>
<evidence type="ECO:0000256" key="4">
    <source>
        <dbReference type="ARBA" id="ARBA00022692"/>
    </source>
</evidence>
<dbReference type="GO" id="GO:0005886">
    <property type="term" value="C:plasma membrane"/>
    <property type="evidence" value="ECO:0007669"/>
    <property type="project" value="UniProtKB-SubCell"/>
</dbReference>
<keyword evidence="6" id="KW-0067">ATP-binding</keyword>
<dbReference type="PRINTS" id="PR00119">
    <property type="entry name" value="CATATPASE"/>
</dbReference>
<dbReference type="SFLD" id="SFLDS00003">
    <property type="entry name" value="Haloacid_Dehalogenase"/>
    <property type="match status" value="1"/>
</dbReference>
<evidence type="ECO:0000256" key="2">
    <source>
        <dbReference type="ARBA" id="ARBA00005675"/>
    </source>
</evidence>
<sequence length="858" mass="88198">MPSIAPLQVRAGLSAAEAARRLAAIGPNALPEPGRPSPWLLLARQLTHFFALLLWVAAALAVVAGMPQLGVAIAVVVVVNGVFAFAQEFRADRATERLRGMMPATASVRRDGHRVTVPSADLVPDDVVLLEAGDRVSADLVVVEGHGPAVDESMLTGESVPRHPGDGDPLYAGTFVVEGAATALVTATGPRTRMAGIAALTGRAQPPPSPLAVRLSRVVKIIAGTAIAVGVVFFGLSLALGMAPVAGFLLAIGVMVALVPEGLLPTVTLALAWGARRMAARRALVRRLEAVETLGSVTYICTDKTGTLTRNEMAVVEVWTPAGTATIDGEGYAPAGRITAAPAVRERVDELAYAAVRASSGRLSRKGGDWHPTGDPMEVALHVLALRAGVDVAAREAAEPATATYPFDSRRLRYSTAAGDTLYVKGAPETVLARCTSPGPDAARVAHVLAARGLRVLAVAERRHAALGAGADADERDLRLLGLVGLADPPRADVAEAIAACHGAGIRIAVITGDHALTAAAVAEQVGIGAGRPLLTLEGRDLPAGDEELGALLDRDGVVVARVTPEDKLRITTALQARGHVVAMTGDGVNDAPALRRADVGVAMGATGSDVAREAADLVLLDDHFGTIVAAVELGRATYTNIRRFLTYHLTDNVAELAPFVLWALTGGSFPLAIGVLQVLALDIGTDLLPALALGAEPPNPRTLKGPAPTGQLIDRGVVVRAFGVLGPTEVLVSLGAFTAVLVAGGWRWGAEPGAALLGTASGAAFAAIVLGQLANAFACRSASRPVWRQRLLGNRLLLAAVAVELALLVAFLAVPPVAGLLGGTLPTALGWAAAVLVVPAVVLADAAAKRSVLTRHR</sequence>
<feature type="transmembrane region" description="Helical" evidence="11">
    <location>
        <begin position="755"/>
        <end position="776"/>
    </location>
</feature>
<dbReference type="AlphaFoldDB" id="A0A8J3YDI5"/>
<dbReference type="Gene3D" id="1.20.1110.10">
    <property type="entry name" value="Calcium-transporting ATPase, transmembrane domain"/>
    <property type="match status" value="1"/>
</dbReference>
<feature type="transmembrane region" description="Helical" evidence="11">
    <location>
        <begin position="731"/>
        <end position="749"/>
    </location>
</feature>
<dbReference type="GO" id="GO:0005524">
    <property type="term" value="F:ATP binding"/>
    <property type="evidence" value="ECO:0007669"/>
    <property type="project" value="UniProtKB-KW"/>
</dbReference>
<organism evidence="13 14">
    <name type="scientific">Spirilliplanes yamanashiensis</name>
    <dbReference type="NCBI Taxonomy" id="42233"/>
    <lineage>
        <taxon>Bacteria</taxon>
        <taxon>Bacillati</taxon>
        <taxon>Actinomycetota</taxon>
        <taxon>Actinomycetes</taxon>
        <taxon>Micromonosporales</taxon>
        <taxon>Micromonosporaceae</taxon>
        <taxon>Spirilliplanes</taxon>
    </lineage>
</organism>
<evidence type="ECO:0000313" key="14">
    <source>
        <dbReference type="Proteomes" id="UP000652013"/>
    </source>
</evidence>
<reference evidence="13" key="1">
    <citation type="submission" date="2021-01" db="EMBL/GenBank/DDBJ databases">
        <title>Whole genome shotgun sequence of Spirilliplanes yamanashiensis NBRC 15828.</title>
        <authorList>
            <person name="Komaki H."/>
            <person name="Tamura T."/>
        </authorList>
    </citation>
    <scope>NUCLEOTIDE SEQUENCE</scope>
    <source>
        <strain evidence="13">NBRC 15828</strain>
    </source>
</reference>
<feature type="transmembrane region" description="Helical" evidence="11">
    <location>
        <begin position="829"/>
        <end position="849"/>
    </location>
</feature>
<evidence type="ECO:0000256" key="7">
    <source>
        <dbReference type="ARBA" id="ARBA00022967"/>
    </source>
</evidence>
<dbReference type="PRINTS" id="PR00120">
    <property type="entry name" value="HATPASE"/>
</dbReference>
<dbReference type="Pfam" id="PF00689">
    <property type="entry name" value="Cation_ATPase_C"/>
    <property type="match status" value="1"/>
</dbReference>
<evidence type="ECO:0000256" key="6">
    <source>
        <dbReference type="ARBA" id="ARBA00022840"/>
    </source>
</evidence>
<dbReference type="SUPFAM" id="SSF81665">
    <property type="entry name" value="Calcium ATPase, transmembrane domain M"/>
    <property type="match status" value="1"/>
</dbReference>
<keyword evidence="5" id="KW-0547">Nucleotide-binding</keyword>
<evidence type="ECO:0000313" key="13">
    <source>
        <dbReference type="EMBL" id="GIJ06756.1"/>
    </source>
</evidence>
<dbReference type="PANTHER" id="PTHR43294">
    <property type="entry name" value="SODIUM/POTASSIUM-TRANSPORTING ATPASE SUBUNIT ALPHA"/>
    <property type="match status" value="1"/>
</dbReference>
<dbReference type="SFLD" id="SFLDG00002">
    <property type="entry name" value="C1.7:_P-type_atpase_like"/>
    <property type="match status" value="1"/>
</dbReference>
<keyword evidence="3" id="KW-1003">Cell membrane</keyword>
<dbReference type="InterPro" id="IPR023299">
    <property type="entry name" value="ATPase_P-typ_cyto_dom_N"/>
</dbReference>
<dbReference type="InterPro" id="IPR001757">
    <property type="entry name" value="P_typ_ATPase"/>
</dbReference>
<dbReference type="PROSITE" id="PS00154">
    <property type="entry name" value="ATPASE_E1_E2"/>
    <property type="match status" value="1"/>
</dbReference>
<dbReference type="InterPro" id="IPR036412">
    <property type="entry name" value="HAD-like_sf"/>
</dbReference>
<evidence type="ECO:0000256" key="9">
    <source>
        <dbReference type="ARBA" id="ARBA00023136"/>
    </source>
</evidence>
<evidence type="ECO:0000256" key="8">
    <source>
        <dbReference type="ARBA" id="ARBA00022989"/>
    </source>
</evidence>
<dbReference type="Gene3D" id="3.40.50.1000">
    <property type="entry name" value="HAD superfamily/HAD-like"/>
    <property type="match status" value="1"/>
</dbReference>
<keyword evidence="9 11" id="KW-0472">Membrane</keyword>
<dbReference type="NCBIfam" id="TIGR01494">
    <property type="entry name" value="ATPase_P-type"/>
    <property type="match status" value="3"/>
</dbReference>
<keyword evidence="7" id="KW-1278">Translocase</keyword>
<dbReference type="RefSeq" id="WP_203941916.1">
    <property type="nucleotide sequence ID" value="NZ_BAAAGJ010000008.1"/>
</dbReference>
<gene>
    <name evidence="13" type="ORF">Sya03_61080</name>
</gene>
<dbReference type="Pfam" id="PF00702">
    <property type="entry name" value="Hydrolase"/>
    <property type="match status" value="1"/>
</dbReference>
<dbReference type="SUPFAM" id="SSF81660">
    <property type="entry name" value="Metal cation-transporting ATPase, ATP-binding domain N"/>
    <property type="match status" value="1"/>
</dbReference>
<dbReference type="EMBL" id="BOOY01000046">
    <property type="protein sequence ID" value="GIJ06756.1"/>
    <property type="molecule type" value="Genomic_DNA"/>
</dbReference>
<dbReference type="Gene3D" id="3.40.1110.10">
    <property type="entry name" value="Calcium-transporting ATPase, cytoplasmic domain N"/>
    <property type="match status" value="1"/>
</dbReference>
<comment type="catalytic activity">
    <reaction evidence="10">
        <text>ATP + H2O = ADP + phosphate + H(+)</text>
        <dbReference type="Rhea" id="RHEA:13065"/>
        <dbReference type="ChEBI" id="CHEBI:15377"/>
        <dbReference type="ChEBI" id="CHEBI:15378"/>
        <dbReference type="ChEBI" id="CHEBI:30616"/>
        <dbReference type="ChEBI" id="CHEBI:43474"/>
        <dbReference type="ChEBI" id="CHEBI:456216"/>
    </reaction>
</comment>
<evidence type="ECO:0000256" key="10">
    <source>
        <dbReference type="ARBA" id="ARBA00049360"/>
    </source>
</evidence>
<keyword evidence="4 11" id="KW-0812">Transmembrane</keyword>
<accession>A0A8J3YDI5</accession>
<dbReference type="SMART" id="SM00831">
    <property type="entry name" value="Cation_ATPase_N"/>
    <property type="match status" value="1"/>
</dbReference>
<feature type="transmembrane region" description="Helical" evidence="11">
    <location>
        <begin position="797"/>
        <end position="823"/>
    </location>
</feature>
<evidence type="ECO:0000256" key="11">
    <source>
        <dbReference type="SAM" id="Phobius"/>
    </source>
</evidence>
<evidence type="ECO:0000256" key="5">
    <source>
        <dbReference type="ARBA" id="ARBA00022741"/>
    </source>
</evidence>
<keyword evidence="14" id="KW-1185">Reference proteome</keyword>
<dbReference type="InterPro" id="IPR004014">
    <property type="entry name" value="ATPase_P-typ_cation-transptr_N"/>
</dbReference>
<keyword evidence="8 11" id="KW-1133">Transmembrane helix</keyword>
<dbReference type="Gene3D" id="2.70.150.10">
    <property type="entry name" value="Calcium-transporting ATPase, cytoplasmic transduction domain A"/>
    <property type="match status" value="1"/>
</dbReference>
<dbReference type="InterPro" id="IPR006068">
    <property type="entry name" value="ATPase_P-typ_cation-transptr_C"/>
</dbReference>
<dbReference type="InterPro" id="IPR050510">
    <property type="entry name" value="Cation_transp_ATPase_P-type"/>
</dbReference>
<dbReference type="SUPFAM" id="SSF56784">
    <property type="entry name" value="HAD-like"/>
    <property type="match status" value="1"/>
</dbReference>
<feature type="transmembrane region" description="Helical" evidence="11">
    <location>
        <begin position="248"/>
        <end position="273"/>
    </location>
</feature>
<feature type="transmembrane region" description="Helical" evidence="11">
    <location>
        <begin position="69"/>
        <end position="89"/>
    </location>
</feature>
<dbReference type="Pfam" id="PF00122">
    <property type="entry name" value="E1-E2_ATPase"/>
    <property type="match status" value="1"/>
</dbReference>
<dbReference type="SFLD" id="SFLDF00027">
    <property type="entry name" value="p-type_atpase"/>
    <property type="match status" value="1"/>
</dbReference>
<comment type="subcellular location">
    <subcellularLocation>
        <location evidence="1">Cell membrane</location>
        <topology evidence="1">Multi-pass membrane protein</topology>
    </subcellularLocation>
</comment>